<dbReference type="InterPro" id="IPR003108">
    <property type="entry name" value="GAR_dom"/>
</dbReference>
<sequence>MASERSYDIEEGRPLPVLLPRDVNADTAEVRELGRGPCLPKGRGGAHEVGEAGEVATGVENEEHACALADEDSASGPRNSSSRYSEFKSIRELVEDTVASKAWRGKPLHASIELEGGQHPVAWKSGYIPKQLDRARPARSGRMSLRSSVSALPHKRRESVVKELHFGKSDQFSIETAIDKVHDGLNMVLGKQHKDMAALVRQIHHIKQFWQKKRPGARINTMADLLGDIKVFTESVQTQKKHYTSELSSLSQENERLHRKLAELREKEYFCEGRELEMKRELSSLASKLQTALSNEAELSEASRQLREENELAAKQIEQGLGGSESAGTCLKDLAQSVVTRMGRMQAEIEGLQDSKSQLESALEEQQSLLAKKQEELQAAVDMQQSEAMEMEGHFELVQELVKKIEDAETRMKEQANLCSSLQGQISHLKVDRENSLQAKDTMELMQEQWEDERAAFLEEIEQLKLASQAEEPQPFLSSLNEDFQANLLDLLQLLNNPKLLKENKALVTCLTKIRDNIFQTYAGIEGVENQGDGENTPSKKTFGQKVEYFQGVGSVLSSPYPAFNSPQVMEGIKARMNVEQKRQAKMNLELGEKISEATVALKDEFQKHISGYKARIDELERQVLMKSQLLHVRKEGGSGTPPLGSEETYDLSIFPEEWENALLSIITEAALCPDDQWGDMLLSKEGMMGEQHARHMERLMERLNFDFEDEVFEMNEAIAALESDIAGWQCIADQSPLDLEARLILQQKIIASMHRLQVLHQLASLGNLLVDPSNEVFSCISNGIKGISQVEATESDVDKLLHRSWMAALRGMKIVSARLTNSDTFQKNTKAAAARKQGGPVKSSVAKSKSSAIPSGGGFMNFSPGEPFLPGEREANLKVGQAPLKEVLGPKAPTRDDIRELKEELLEYFREDQDICKLVETIKPCKERHLEGSYKFGTKNIKLVILNDLLMVRIGGGFETFEQYFTKHFRLECFRLAKANG</sequence>
<name>A0A5B8MQE8_9CHLO</name>
<feature type="region of interest" description="Disordered" evidence="5">
    <location>
        <begin position="32"/>
        <end position="59"/>
    </location>
</feature>
<evidence type="ECO:0000256" key="1">
    <source>
        <dbReference type="ARBA" id="ARBA00004245"/>
    </source>
</evidence>
<dbReference type="Gene3D" id="3.30.920.20">
    <property type="entry name" value="Gas2-like domain"/>
    <property type="match status" value="1"/>
</dbReference>
<feature type="region of interest" description="Disordered" evidence="5">
    <location>
        <begin position="833"/>
        <end position="853"/>
    </location>
</feature>
<reference evidence="7 8" key="1">
    <citation type="submission" date="2018-07" db="EMBL/GenBank/DDBJ databases">
        <title>The complete nuclear genome of the prasinophyte Chloropicon primus (CCMP1205).</title>
        <authorList>
            <person name="Pombert J.-F."/>
            <person name="Otis C."/>
            <person name="Turmel M."/>
            <person name="Lemieux C."/>
        </authorList>
    </citation>
    <scope>NUCLEOTIDE SEQUENCE [LARGE SCALE GENOMIC DNA]</scope>
    <source>
        <strain evidence="7 8">CCMP1205</strain>
    </source>
</reference>
<feature type="domain" description="GAR" evidence="6">
    <location>
        <begin position="890"/>
        <end position="973"/>
    </location>
</feature>
<evidence type="ECO:0000256" key="5">
    <source>
        <dbReference type="SAM" id="MobiDB-lite"/>
    </source>
</evidence>
<keyword evidence="4" id="KW-0175">Coiled coil</keyword>
<accession>A0A5B8MQE8</accession>
<dbReference type="GO" id="GO:0008017">
    <property type="term" value="F:microtubule binding"/>
    <property type="evidence" value="ECO:0007669"/>
    <property type="project" value="InterPro"/>
</dbReference>
<keyword evidence="3" id="KW-0206">Cytoskeleton</keyword>
<dbReference type="SUPFAM" id="SSF143575">
    <property type="entry name" value="GAS2 domain-like"/>
    <property type="match status" value="1"/>
</dbReference>
<evidence type="ECO:0000313" key="8">
    <source>
        <dbReference type="Proteomes" id="UP000316726"/>
    </source>
</evidence>
<dbReference type="PROSITE" id="PS51460">
    <property type="entry name" value="GAR"/>
    <property type="match status" value="1"/>
</dbReference>
<feature type="compositionally biased region" description="Low complexity" evidence="5">
    <location>
        <begin position="842"/>
        <end position="853"/>
    </location>
</feature>
<organism evidence="7 8">
    <name type="scientific">Chloropicon primus</name>
    <dbReference type="NCBI Taxonomy" id="1764295"/>
    <lineage>
        <taxon>Eukaryota</taxon>
        <taxon>Viridiplantae</taxon>
        <taxon>Chlorophyta</taxon>
        <taxon>Chloropicophyceae</taxon>
        <taxon>Chloropicales</taxon>
        <taxon>Chloropicaceae</taxon>
        <taxon>Chloropicon</taxon>
    </lineage>
</organism>
<dbReference type="Proteomes" id="UP000316726">
    <property type="component" value="Chromosome 6"/>
</dbReference>
<proteinExistence type="predicted"/>
<evidence type="ECO:0000313" key="7">
    <source>
        <dbReference type="EMBL" id="QDZ21835.1"/>
    </source>
</evidence>
<evidence type="ECO:0000256" key="4">
    <source>
        <dbReference type="SAM" id="Coils"/>
    </source>
</evidence>
<evidence type="ECO:0000256" key="3">
    <source>
        <dbReference type="ARBA" id="ARBA00023212"/>
    </source>
</evidence>
<feature type="coiled-coil region" evidence="4">
    <location>
        <begin position="240"/>
        <end position="467"/>
    </location>
</feature>
<dbReference type="SMART" id="SM00243">
    <property type="entry name" value="GAS2"/>
    <property type="match status" value="1"/>
</dbReference>
<dbReference type="AlphaFoldDB" id="A0A5B8MQE8"/>
<dbReference type="InterPro" id="IPR036534">
    <property type="entry name" value="GAR_dom_sf"/>
</dbReference>
<evidence type="ECO:0000259" key="6">
    <source>
        <dbReference type="PROSITE" id="PS51460"/>
    </source>
</evidence>
<dbReference type="GO" id="GO:0005856">
    <property type="term" value="C:cytoskeleton"/>
    <property type="evidence" value="ECO:0007669"/>
    <property type="project" value="UniProtKB-SubCell"/>
</dbReference>
<comment type="subcellular location">
    <subcellularLocation>
        <location evidence="1">Cytoplasm</location>
        <location evidence="1">Cytoskeleton</location>
    </subcellularLocation>
</comment>
<evidence type="ECO:0000256" key="2">
    <source>
        <dbReference type="ARBA" id="ARBA00022490"/>
    </source>
</evidence>
<protein>
    <recommendedName>
        <fullName evidence="6">GAR domain-containing protein</fullName>
    </recommendedName>
</protein>
<dbReference type="OrthoDB" id="2250192at2759"/>
<gene>
    <name evidence="7" type="ORF">A3770_06p43530</name>
</gene>
<dbReference type="EMBL" id="CP031039">
    <property type="protein sequence ID" value="QDZ21835.1"/>
    <property type="molecule type" value="Genomic_DNA"/>
</dbReference>
<keyword evidence="8" id="KW-1185">Reference proteome</keyword>
<keyword evidence="2" id="KW-0963">Cytoplasm</keyword>
<dbReference type="Pfam" id="PF02187">
    <property type="entry name" value="GAS2"/>
    <property type="match status" value="1"/>
</dbReference>